<proteinExistence type="predicted"/>
<feature type="coiled-coil region" evidence="1">
    <location>
        <begin position="7"/>
        <end position="48"/>
    </location>
</feature>
<keyword evidence="1" id="KW-0175">Coiled coil</keyword>
<dbReference type="EMBL" id="ML121118">
    <property type="protein sequence ID" value="RPA88400.1"/>
    <property type="molecule type" value="Genomic_DNA"/>
</dbReference>
<evidence type="ECO:0000313" key="2">
    <source>
        <dbReference type="EMBL" id="RPA88400.1"/>
    </source>
</evidence>
<accession>A0A3N4IVX9</accession>
<gene>
    <name evidence="2" type="ORF">L873DRAFT_1931726</name>
</gene>
<evidence type="ECO:0000256" key="1">
    <source>
        <dbReference type="SAM" id="Coils"/>
    </source>
</evidence>
<dbReference type="Proteomes" id="UP000276215">
    <property type="component" value="Unassembled WGS sequence"/>
</dbReference>
<organism evidence="2 3">
    <name type="scientific">Choiromyces venosus 120613-1</name>
    <dbReference type="NCBI Taxonomy" id="1336337"/>
    <lineage>
        <taxon>Eukaryota</taxon>
        <taxon>Fungi</taxon>
        <taxon>Dikarya</taxon>
        <taxon>Ascomycota</taxon>
        <taxon>Pezizomycotina</taxon>
        <taxon>Pezizomycetes</taxon>
        <taxon>Pezizales</taxon>
        <taxon>Tuberaceae</taxon>
        <taxon>Choiromyces</taxon>
    </lineage>
</organism>
<sequence>MQKGKVLEELRKYSVEKGKALEELQKQSEEKERALRKALQDLQKQQSSTTDWAVTMQLLQEMAIGIRHRFFHNYSKLISLDSIGGPTAICSGNKAAHNGDLITDTALVMCVDIMDTHIFHSLDGIFYNSAQPYLGTFPAATEIIIVY</sequence>
<name>A0A3N4IVX9_9PEZI</name>
<keyword evidence="3" id="KW-1185">Reference proteome</keyword>
<dbReference type="AlphaFoldDB" id="A0A3N4IVX9"/>
<reference evidence="2 3" key="1">
    <citation type="journal article" date="2018" name="Nat. Ecol. Evol.">
        <title>Pezizomycetes genomes reveal the molecular basis of ectomycorrhizal truffle lifestyle.</title>
        <authorList>
            <person name="Murat C."/>
            <person name="Payen T."/>
            <person name="Noel B."/>
            <person name="Kuo A."/>
            <person name="Morin E."/>
            <person name="Chen J."/>
            <person name="Kohler A."/>
            <person name="Krizsan K."/>
            <person name="Balestrini R."/>
            <person name="Da Silva C."/>
            <person name="Montanini B."/>
            <person name="Hainaut M."/>
            <person name="Levati E."/>
            <person name="Barry K.W."/>
            <person name="Belfiori B."/>
            <person name="Cichocki N."/>
            <person name="Clum A."/>
            <person name="Dockter R.B."/>
            <person name="Fauchery L."/>
            <person name="Guy J."/>
            <person name="Iotti M."/>
            <person name="Le Tacon F."/>
            <person name="Lindquist E.A."/>
            <person name="Lipzen A."/>
            <person name="Malagnac F."/>
            <person name="Mello A."/>
            <person name="Molinier V."/>
            <person name="Miyauchi S."/>
            <person name="Poulain J."/>
            <person name="Riccioni C."/>
            <person name="Rubini A."/>
            <person name="Sitrit Y."/>
            <person name="Splivallo R."/>
            <person name="Traeger S."/>
            <person name="Wang M."/>
            <person name="Zifcakova L."/>
            <person name="Wipf D."/>
            <person name="Zambonelli A."/>
            <person name="Paolocci F."/>
            <person name="Nowrousian M."/>
            <person name="Ottonello S."/>
            <person name="Baldrian P."/>
            <person name="Spatafora J.W."/>
            <person name="Henrissat B."/>
            <person name="Nagy L.G."/>
            <person name="Aury J.M."/>
            <person name="Wincker P."/>
            <person name="Grigoriev I.V."/>
            <person name="Bonfante P."/>
            <person name="Martin F.M."/>
        </authorList>
    </citation>
    <scope>NUCLEOTIDE SEQUENCE [LARGE SCALE GENOMIC DNA]</scope>
    <source>
        <strain evidence="2 3">120613-1</strain>
    </source>
</reference>
<dbReference type="OrthoDB" id="5508883at2759"/>
<protein>
    <submittedName>
        <fullName evidence="2">Uncharacterized protein</fullName>
    </submittedName>
</protein>
<evidence type="ECO:0000313" key="3">
    <source>
        <dbReference type="Proteomes" id="UP000276215"/>
    </source>
</evidence>